<evidence type="ECO:0000313" key="1">
    <source>
        <dbReference type="EMBL" id="MBB5198485.1"/>
    </source>
</evidence>
<dbReference type="RefSeq" id="WP_168052498.1">
    <property type="nucleotide sequence ID" value="NZ_JAAOZT010000002.1"/>
</dbReference>
<protein>
    <submittedName>
        <fullName evidence="1">Phage gp29-like protein</fullName>
    </submittedName>
</protein>
<sequence>MKSSATPKGLYLPDGTFARFSDRTGLLADQIATRATASGVASIGMLLPNPDPVLRKLGKSIQVYRDLRSDAHIGGCIRRRKAAVKALKWDIERGQANARVTSALQAIFARLPMQRIIGEIHDAAFYGYQPLEVIWGNLDGLIVPVDVIGKPAEWFAYDDQNQPRFRSNNAPHPGELLLPRKFLIARQDPTYENPYGQPDLARCFWPTKFKQAGMDFWFKFIEKYGTPWVIGKTPRSNNDAENDRLLDMLANMIQDAVAVIPDDASVEIMEAGGKAASGDVHENFLQAMRAEVTIALLGQNQSTEASSTHASATSGLVVTAEIRDEDKSMISGVVNELIGWVCDLNFAGPHPEYKMWEEEAVDVTLATRDETLSRAGARFTNSYWQRTYDLQASDLSEDALPVNLAMSPVAEHPTFAEHTSKPSDPPSMMAHQLSRDLMPVMDDWIGQIKNLVEQAATLDEVRDGLLALAPTMSLDQYTSAMGLALNAAATAGRFEIMDEANG</sequence>
<dbReference type="EMBL" id="JACHHQ010000001">
    <property type="protein sequence ID" value="MBB5198485.1"/>
    <property type="molecule type" value="Genomic_DNA"/>
</dbReference>
<dbReference type="AlphaFoldDB" id="A0A840RLG2"/>
<organism evidence="1 2">
    <name type="scientific">Glaciimonas immobilis</name>
    <dbReference type="NCBI Taxonomy" id="728004"/>
    <lineage>
        <taxon>Bacteria</taxon>
        <taxon>Pseudomonadati</taxon>
        <taxon>Pseudomonadota</taxon>
        <taxon>Betaproteobacteria</taxon>
        <taxon>Burkholderiales</taxon>
        <taxon>Oxalobacteraceae</taxon>
        <taxon>Glaciimonas</taxon>
    </lineage>
</organism>
<proteinExistence type="predicted"/>
<dbReference type="InterPro" id="IPR009279">
    <property type="entry name" value="Portal_Mu"/>
</dbReference>
<reference evidence="1 2" key="1">
    <citation type="submission" date="2020-08" db="EMBL/GenBank/DDBJ databases">
        <title>Genomic Encyclopedia of Type Strains, Phase IV (KMG-IV): sequencing the most valuable type-strain genomes for metagenomic binning, comparative biology and taxonomic classification.</title>
        <authorList>
            <person name="Goeker M."/>
        </authorList>
    </citation>
    <scope>NUCLEOTIDE SEQUENCE [LARGE SCALE GENOMIC DNA]</scope>
    <source>
        <strain evidence="1 2">DSM 23240</strain>
    </source>
</reference>
<name>A0A840RLG2_9BURK</name>
<accession>A0A840RLG2</accession>
<comment type="caution">
    <text evidence="1">The sequence shown here is derived from an EMBL/GenBank/DDBJ whole genome shotgun (WGS) entry which is preliminary data.</text>
</comment>
<gene>
    <name evidence="1" type="ORF">HNR39_000295</name>
</gene>
<keyword evidence="2" id="KW-1185">Reference proteome</keyword>
<dbReference type="Proteomes" id="UP000571084">
    <property type="component" value="Unassembled WGS sequence"/>
</dbReference>
<dbReference type="Pfam" id="PF06074">
    <property type="entry name" value="Portal_Mu"/>
    <property type="match status" value="1"/>
</dbReference>
<evidence type="ECO:0000313" key="2">
    <source>
        <dbReference type="Proteomes" id="UP000571084"/>
    </source>
</evidence>